<dbReference type="InterPro" id="IPR009057">
    <property type="entry name" value="Homeodomain-like_sf"/>
</dbReference>
<dbReference type="PROSITE" id="PS50977">
    <property type="entry name" value="HTH_TETR_2"/>
    <property type="match status" value="1"/>
</dbReference>
<dbReference type="PANTHER" id="PTHR30055">
    <property type="entry name" value="HTH-TYPE TRANSCRIPTIONAL REGULATOR RUTR"/>
    <property type="match status" value="1"/>
</dbReference>
<comment type="caution">
    <text evidence="7">The sequence shown here is derived from an EMBL/GenBank/DDBJ whole genome shotgun (WGS) entry which is preliminary data.</text>
</comment>
<keyword evidence="1" id="KW-0805">Transcription regulation</keyword>
<dbReference type="SUPFAM" id="SSF46689">
    <property type="entry name" value="Homeodomain-like"/>
    <property type="match status" value="1"/>
</dbReference>
<dbReference type="AlphaFoldDB" id="A0A840P6N2"/>
<dbReference type="RefSeq" id="WP_185050467.1">
    <property type="nucleotide sequence ID" value="NZ_BAABIX010000001.1"/>
</dbReference>
<keyword evidence="3" id="KW-0804">Transcription</keyword>
<protein>
    <submittedName>
        <fullName evidence="7">AcrR family transcriptional regulator</fullName>
    </submittedName>
</protein>
<evidence type="ECO:0000313" key="8">
    <source>
        <dbReference type="Proteomes" id="UP000578449"/>
    </source>
</evidence>
<name>A0A840P6N2_9ACTN</name>
<evidence type="ECO:0000313" key="7">
    <source>
        <dbReference type="EMBL" id="MBB5133511.1"/>
    </source>
</evidence>
<dbReference type="GO" id="GO:0003700">
    <property type="term" value="F:DNA-binding transcription factor activity"/>
    <property type="evidence" value="ECO:0007669"/>
    <property type="project" value="TreeGrafter"/>
</dbReference>
<evidence type="ECO:0000256" key="1">
    <source>
        <dbReference type="ARBA" id="ARBA00023015"/>
    </source>
</evidence>
<dbReference type="Pfam" id="PF00440">
    <property type="entry name" value="TetR_N"/>
    <property type="match status" value="1"/>
</dbReference>
<dbReference type="GO" id="GO:0000976">
    <property type="term" value="F:transcription cis-regulatory region binding"/>
    <property type="evidence" value="ECO:0007669"/>
    <property type="project" value="TreeGrafter"/>
</dbReference>
<organism evidence="7 8">
    <name type="scientific">Thermocatellispora tengchongensis</name>
    <dbReference type="NCBI Taxonomy" id="1073253"/>
    <lineage>
        <taxon>Bacteria</taxon>
        <taxon>Bacillati</taxon>
        <taxon>Actinomycetota</taxon>
        <taxon>Actinomycetes</taxon>
        <taxon>Streptosporangiales</taxon>
        <taxon>Streptosporangiaceae</taxon>
        <taxon>Thermocatellispora</taxon>
    </lineage>
</organism>
<accession>A0A840P6N2</accession>
<evidence type="ECO:0000256" key="2">
    <source>
        <dbReference type="ARBA" id="ARBA00023125"/>
    </source>
</evidence>
<evidence type="ECO:0000259" key="6">
    <source>
        <dbReference type="PROSITE" id="PS50977"/>
    </source>
</evidence>
<dbReference type="Proteomes" id="UP000578449">
    <property type="component" value="Unassembled WGS sequence"/>
</dbReference>
<dbReference type="PRINTS" id="PR00455">
    <property type="entry name" value="HTHTETR"/>
</dbReference>
<keyword evidence="2 4" id="KW-0238">DNA-binding</keyword>
<dbReference type="PANTHER" id="PTHR30055:SF238">
    <property type="entry name" value="MYCOFACTOCIN BIOSYNTHESIS TRANSCRIPTIONAL REGULATOR MFTR-RELATED"/>
    <property type="match status" value="1"/>
</dbReference>
<evidence type="ECO:0000256" key="3">
    <source>
        <dbReference type="ARBA" id="ARBA00023163"/>
    </source>
</evidence>
<sequence length="260" mass="27702">MAPPARQRILDATARLLRERGLARLTTREIAQAADVAEGSITKNFGGKIGLLIELLSQELPELRAWQQVATPPGQRPMRDVLIDLLWRGIDYYAASLPLIAGAAADQDLFAAYQKVNRDRGTGPHLALHQVAGYLAECREAGELPRDSDPHALALVLCGTARFEAYSGYISGGEALPGDRPTASPPPPTCCSGAARDRHAASSCAGRAAGMVVAFSARRPYRAGNRSRPSAPRRRWEGEDARSVAGPGPALRPMVGHVGA</sequence>
<dbReference type="Gene3D" id="1.10.357.10">
    <property type="entry name" value="Tetracycline Repressor, domain 2"/>
    <property type="match status" value="1"/>
</dbReference>
<dbReference type="InterPro" id="IPR001647">
    <property type="entry name" value="HTH_TetR"/>
</dbReference>
<feature type="region of interest" description="Disordered" evidence="5">
    <location>
        <begin position="221"/>
        <end position="260"/>
    </location>
</feature>
<reference evidence="7 8" key="1">
    <citation type="submission" date="2020-08" db="EMBL/GenBank/DDBJ databases">
        <title>Genomic Encyclopedia of Type Strains, Phase IV (KMG-IV): sequencing the most valuable type-strain genomes for metagenomic binning, comparative biology and taxonomic classification.</title>
        <authorList>
            <person name="Goeker M."/>
        </authorList>
    </citation>
    <scope>NUCLEOTIDE SEQUENCE [LARGE SCALE GENOMIC DNA]</scope>
    <source>
        <strain evidence="7 8">DSM 45615</strain>
    </source>
</reference>
<evidence type="ECO:0000256" key="5">
    <source>
        <dbReference type="SAM" id="MobiDB-lite"/>
    </source>
</evidence>
<dbReference type="EMBL" id="JACHGN010000006">
    <property type="protein sequence ID" value="MBB5133511.1"/>
    <property type="molecule type" value="Genomic_DNA"/>
</dbReference>
<evidence type="ECO:0000256" key="4">
    <source>
        <dbReference type="PROSITE-ProRule" id="PRU00335"/>
    </source>
</evidence>
<dbReference type="InterPro" id="IPR050109">
    <property type="entry name" value="HTH-type_TetR-like_transc_reg"/>
</dbReference>
<feature type="DNA-binding region" description="H-T-H motif" evidence="4">
    <location>
        <begin position="26"/>
        <end position="45"/>
    </location>
</feature>
<gene>
    <name evidence="7" type="ORF">HNP84_003237</name>
</gene>
<proteinExistence type="predicted"/>
<keyword evidence="8" id="KW-1185">Reference proteome</keyword>
<feature type="domain" description="HTH tetR-type" evidence="6">
    <location>
        <begin position="3"/>
        <end position="63"/>
    </location>
</feature>